<sequence>MSSAAARKMSAARFRQRAAEVVGRLHTEAGAFGPDDPSPQVRKSRAAEDPLYFCRLYLPHYFCDAFAPFHHELVELLTPRGSAVVPVAVAAPRGFAKTTLVSFGYVLHKLLFNKRRFVVIGSDTADLAGNLTAYLRLELGLNPRLAEDFGPGCRAEGPAGDFVVGGHARVLARGSGQRLRGLKHGRHRPDLVILDDLENDKNVRNPRLVRECLEWITQAVYPALDPGGSLFIIGTILARSSALAVMVNSPEEPWKGYTRRVYRALDDEGRSLWPARHPEAALLEQKRLMGSKAFNTEKQNDPRDEDGLFQEQWLRSYHPAELPGRELAVAGFLDPSLATGSHGDFKAVVTVGLDRERQVFYVLDAFIRRCSLDQLIRAVLRRLARHQYLVFGIEDNVFQRLLLDQFAAAAAEAGVSLPLRGVTQRLSKELRLAGLSPLVERGLVRFRPEHSDQGELIEQLLHFPSPNVHDDGPDALEGAVGLVKSTGPNVW</sequence>
<name>A0AAU9EZ25_9BACT</name>
<dbReference type="Gene3D" id="3.30.420.240">
    <property type="match status" value="1"/>
</dbReference>
<dbReference type="NCBIfam" id="TIGR01630">
    <property type="entry name" value="psiM2_ORF9"/>
    <property type="match status" value="1"/>
</dbReference>
<dbReference type="InterPro" id="IPR006517">
    <property type="entry name" value="Phage_terminase_lsu-like_C"/>
</dbReference>
<keyword evidence="2" id="KW-1185">Reference proteome</keyword>
<reference evidence="2" key="1">
    <citation type="journal article" date="2023" name="Arch. Microbiol.">
        <title>Desulfoferula mesophilus gen. nov. sp. nov., a mesophilic sulfate-reducing bacterium isolated from a brackish lake sediment.</title>
        <authorList>
            <person name="Watanabe T."/>
            <person name="Yabe T."/>
            <person name="Tsuji J.M."/>
            <person name="Fukui M."/>
        </authorList>
    </citation>
    <scope>NUCLEOTIDE SEQUENCE [LARGE SCALE GENOMIC DNA]</scope>
    <source>
        <strain evidence="2">12FAK</strain>
    </source>
</reference>
<evidence type="ECO:0000313" key="1">
    <source>
        <dbReference type="EMBL" id="BEQ16780.1"/>
    </source>
</evidence>
<dbReference type="KEGG" id="dmp:FAK_38460"/>
<dbReference type="RefSeq" id="WP_338603103.1">
    <property type="nucleotide sequence ID" value="NZ_AP028679.1"/>
</dbReference>
<evidence type="ECO:0008006" key="3">
    <source>
        <dbReference type="Google" id="ProtNLM"/>
    </source>
</evidence>
<organism evidence="1 2">
    <name type="scientific">Desulfoferula mesophila</name>
    <dbReference type="NCBI Taxonomy" id="3058419"/>
    <lineage>
        <taxon>Bacteria</taxon>
        <taxon>Pseudomonadati</taxon>
        <taxon>Thermodesulfobacteriota</taxon>
        <taxon>Desulfarculia</taxon>
        <taxon>Desulfarculales</taxon>
        <taxon>Desulfarculaceae</taxon>
        <taxon>Desulfoferula</taxon>
    </lineage>
</organism>
<dbReference type="Gene3D" id="3.40.50.300">
    <property type="entry name" value="P-loop containing nucleotide triphosphate hydrolases"/>
    <property type="match status" value="1"/>
</dbReference>
<dbReference type="AlphaFoldDB" id="A0AAU9EZ25"/>
<proteinExistence type="predicted"/>
<gene>
    <name evidence="1" type="ORF">FAK_38460</name>
</gene>
<protein>
    <recommendedName>
        <fullName evidence="3">Phage terminase large subunit-like protein</fullName>
    </recommendedName>
</protein>
<dbReference type="InterPro" id="IPR027417">
    <property type="entry name" value="P-loop_NTPase"/>
</dbReference>
<accession>A0AAU9EZ25</accession>
<dbReference type="EMBL" id="AP028679">
    <property type="protein sequence ID" value="BEQ16780.1"/>
    <property type="molecule type" value="Genomic_DNA"/>
</dbReference>
<dbReference type="Proteomes" id="UP001366166">
    <property type="component" value="Chromosome"/>
</dbReference>
<evidence type="ECO:0000313" key="2">
    <source>
        <dbReference type="Proteomes" id="UP001366166"/>
    </source>
</evidence>